<dbReference type="EMBL" id="CP021434">
    <property type="protein sequence ID" value="ARU61343.1"/>
    <property type="molecule type" value="Genomic_DNA"/>
</dbReference>
<dbReference type="Proteomes" id="UP000195437">
    <property type="component" value="Chromosome"/>
</dbReference>
<keyword evidence="1" id="KW-0472">Membrane</keyword>
<gene>
    <name evidence="2" type="ORF">CBW65_10280</name>
</gene>
<name>A0A1Y0IPQ2_9BACL</name>
<evidence type="ECO:0000313" key="2">
    <source>
        <dbReference type="EMBL" id="ARU61343.1"/>
    </source>
</evidence>
<dbReference type="KEGG" id="tum:CBW65_10280"/>
<dbReference type="RefSeq" id="WP_087456722.1">
    <property type="nucleotide sequence ID" value="NZ_CP021434.1"/>
</dbReference>
<feature type="transmembrane region" description="Helical" evidence="1">
    <location>
        <begin position="38"/>
        <end position="60"/>
    </location>
</feature>
<accession>A0A1Y0IPQ2</accession>
<feature type="transmembrane region" description="Helical" evidence="1">
    <location>
        <begin position="80"/>
        <end position="101"/>
    </location>
</feature>
<feature type="transmembrane region" description="Helical" evidence="1">
    <location>
        <begin position="12"/>
        <end position="31"/>
    </location>
</feature>
<dbReference type="OrthoDB" id="2969924at2"/>
<keyword evidence="3" id="KW-1185">Reference proteome</keyword>
<protein>
    <submittedName>
        <fullName evidence="2">Uncharacterized protein</fullName>
    </submittedName>
</protein>
<sequence>MELEEETVSFLIFGYSAVMIFAVAVVIRLWVQSKDSDYTWLLLHFLLFTVGVAIWLNRIGQPDPSLRPDGGAMLSEENSLFIGIAGLVWAMSMFALLIGVYRVAQNRRTQA</sequence>
<dbReference type="AlphaFoldDB" id="A0A1Y0IPQ2"/>
<keyword evidence="1" id="KW-1133">Transmembrane helix</keyword>
<keyword evidence="1" id="KW-0812">Transmembrane</keyword>
<organism evidence="2 3">
    <name type="scientific">Tumebacillus avium</name>
    <dbReference type="NCBI Taxonomy" id="1903704"/>
    <lineage>
        <taxon>Bacteria</taxon>
        <taxon>Bacillati</taxon>
        <taxon>Bacillota</taxon>
        <taxon>Bacilli</taxon>
        <taxon>Bacillales</taxon>
        <taxon>Alicyclobacillaceae</taxon>
        <taxon>Tumebacillus</taxon>
    </lineage>
</organism>
<evidence type="ECO:0000313" key="3">
    <source>
        <dbReference type="Proteomes" id="UP000195437"/>
    </source>
</evidence>
<proteinExistence type="predicted"/>
<evidence type="ECO:0000256" key="1">
    <source>
        <dbReference type="SAM" id="Phobius"/>
    </source>
</evidence>
<reference evidence="3" key="1">
    <citation type="submission" date="2017-05" db="EMBL/GenBank/DDBJ databases">
        <authorList>
            <person name="Sung H."/>
        </authorList>
    </citation>
    <scope>NUCLEOTIDE SEQUENCE [LARGE SCALE GENOMIC DNA]</scope>
    <source>
        <strain evidence="3">AR23208</strain>
    </source>
</reference>